<dbReference type="HOGENOM" id="CLU_2782780_0_0_1"/>
<dbReference type="EMBL" id="KI925457">
    <property type="protein sequence ID" value="ETW82446.1"/>
    <property type="molecule type" value="Genomic_DNA"/>
</dbReference>
<dbReference type="OrthoDB" id="6512771at2759"/>
<organism evidence="1 2">
    <name type="scientific">Heterobasidion irregulare (strain TC 32-1)</name>
    <dbReference type="NCBI Taxonomy" id="747525"/>
    <lineage>
        <taxon>Eukaryota</taxon>
        <taxon>Fungi</taxon>
        <taxon>Dikarya</taxon>
        <taxon>Basidiomycota</taxon>
        <taxon>Agaricomycotina</taxon>
        <taxon>Agaricomycetes</taxon>
        <taxon>Russulales</taxon>
        <taxon>Bondarzewiaceae</taxon>
        <taxon>Heterobasidion</taxon>
        <taxon>Heterobasidion annosum species complex</taxon>
    </lineage>
</organism>
<keyword evidence="2" id="KW-1185">Reference proteome</keyword>
<sequence length="69" mass="7341">LACYPGLCPPCQVTTQRPCRCGKQMVSLWHSHTSPAPVHLSLTADAARADLSCSCACEKRLACGNHICA</sequence>
<name>W4KBK6_HETIT</name>
<dbReference type="RefSeq" id="XP_009544681.1">
    <property type="nucleotide sequence ID" value="XM_009546386.1"/>
</dbReference>
<reference evidence="1 2" key="1">
    <citation type="journal article" date="2012" name="New Phytol.">
        <title>Insight into trade-off between wood decay and parasitism from the genome of a fungal forest pathogen.</title>
        <authorList>
            <person name="Olson A."/>
            <person name="Aerts A."/>
            <person name="Asiegbu F."/>
            <person name="Belbahri L."/>
            <person name="Bouzid O."/>
            <person name="Broberg A."/>
            <person name="Canback B."/>
            <person name="Coutinho P.M."/>
            <person name="Cullen D."/>
            <person name="Dalman K."/>
            <person name="Deflorio G."/>
            <person name="van Diepen L.T."/>
            <person name="Dunand C."/>
            <person name="Duplessis S."/>
            <person name="Durling M."/>
            <person name="Gonthier P."/>
            <person name="Grimwood J."/>
            <person name="Fossdal C.G."/>
            <person name="Hansson D."/>
            <person name="Henrissat B."/>
            <person name="Hietala A."/>
            <person name="Himmelstrand K."/>
            <person name="Hoffmeister D."/>
            <person name="Hogberg N."/>
            <person name="James T.Y."/>
            <person name="Karlsson M."/>
            <person name="Kohler A."/>
            <person name="Kues U."/>
            <person name="Lee Y.H."/>
            <person name="Lin Y.C."/>
            <person name="Lind M."/>
            <person name="Lindquist E."/>
            <person name="Lombard V."/>
            <person name="Lucas S."/>
            <person name="Lunden K."/>
            <person name="Morin E."/>
            <person name="Murat C."/>
            <person name="Park J."/>
            <person name="Raffaello T."/>
            <person name="Rouze P."/>
            <person name="Salamov A."/>
            <person name="Schmutz J."/>
            <person name="Solheim H."/>
            <person name="Stahlberg J."/>
            <person name="Velez H."/>
            <person name="de Vries R.P."/>
            <person name="Wiebenga A."/>
            <person name="Woodward S."/>
            <person name="Yakovlev I."/>
            <person name="Garbelotto M."/>
            <person name="Martin F."/>
            <person name="Grigoriev I.V."/>
            <person name="Stenlid J."/>
        </authorList>
    </citation>
    <scope>NUCLEOTIDE SEQUENCE [LARGE SCALE GENOMIC DNA]</scope>
    <source>
        <strain evidence="1 2">TC 32-1</strain>
    </source>
</reference>
<proteinExistence type="predicted"/>
<feature type="non-terminal residue" evidence="1">
    <location>
        <position position="69"/>
    </location>
</feature>
<dbReference type="AlphaFoldDB" id="W4KBK6"/>
<dbReference type="Proteomes" id="UP000030671">
    <property type="component" value="Unassembled WGS sequence"/>
</dbReference>
<feature type="non-terminal residue" evidence="1">
    <location>
        <position position="1"/>
    </location>
</feature>
<gene>
    <name evidence="1" type="ORF">HETIRDRAFT_57849</name>
</gene>
<evidence type="ECO:0000313" key="1">
    <source>
        <dbReference type="EMBL" id="ETW82446.1"/>
    </source>
</evidence>
<dbReference type="InParanoid" id="W4KBK6"/>
<dbReference type="KEGG" id="hir:HETIRDRAFT_57849"/>
<accession>W4KBK6</accession>
<evidence type="ECO:0000313" key="2">
    <source>
        <dbReference type="Proteomes" id="UP000030671"/>
    </source>
</evidence>
<protein>
    <submittedName>
        <fullName evidence="1">Uncharacterized protein</fullName>
    </submittedName>
</protein>
<dbReference type="GeneID" id="20678410"/>